<dbReference type="Gene3D" id="3.40.50.10490">
    <property type="entry name" value="Glucose-6-phosphate isomerase like protein, domain 1"/>
    <property type="match status" value="1"/>
</dbReference>
<dbReference type="SUPFAM" id="SSF53697">
    <property type="entry name" value="SIS domain"/>
    <property type="match status" value="1"/>
</dbReference>
<proteinExistence type="predicted"/>
<dbReference type="GO" id="GO:0003677">
    <property type="term" value="F:DNA binding"/>
    <property type="evidence" value="ECO:0007669"/>
    <property type="project" value="UniProtKB-KW"/>
</dbReference>
<feature type="domain" description="SIS" evidence="5">
    <location>
        <begin position="135"/>
        <end position="273"/>
    </location>
</feature>
<dbReference type="GO" id="GO:1901135">
    <property type="term" value="P:carbohydrate derivative metabolic process"/>
    <property type="evidence" value="ECO:0007669"/>
    <property type="project" value="InterPro"/>
</dbReference>
<dbReference type="PANTHER" id="PTHR30514:SF18">
    <property type="entry name" value="RPIR-FAMILY TRANSCRIPTIONAL REGULATOR"/>
    <property type="match status" value="1"/>
</dbReference>
<dbReference type="InterPro" id="IPR009057">
    <property type="entry name" value="Homeodomain-like_sf"/>
</dbReference>
<accession>A0A212LFT8</accession>
<dbReference type="InterPro" id="IPR047640">
    <property type="entry name" value="RpiR-like"/>
</dbReference>
<dbReference type="PANTHER" id="PTHR30514">
    <property type="entry name" value="GLUCOKINASE"/>
    <property type="match status" value="1"/>
</dbReference>
<organism evidence="6">
    <name type="scientific">uncultured Pleomorphomonas sp</name>
    <dbReference type="NCBI Taxonomy" id="442121"/>
    <lineage>
        <taxon>Bacteria</taxon>
        <taxon>Pseudomonadati</taxon>
        <taxon>Pseudomonadota</taxon>
        <taxon>Alphaproteobacteria</taxon>
        <taxon>Hyphomicrobiales</taxon>
        <taxon>Pleomorphomonadaceae</taxon>
        <taxon>Pleomorphomonas</taxon>
        <taxon>environmental samples</taxon>
    </lineage>
</organism>
<dbReference type="PROSITE" id="PS51464">
    <property type="entry name" value="SIS"/>
    <property type="match status" value="1"/>
</dbReference>
<dbReference type="RefSeq" id="WP_288196546.1">
    <property type="nucleotide sequence ID" value="NZ_LT608334.1"/>
</dbReference>
<dbReference type="InterPro" id="IPR035472">
    <property type="entry name" value="RpiR-like_SIS"/>
</dbReference>
<evidence type="ECO:0000313" key="6">
    <source>
        <dbReference type="EMBL" id="SCM76340.1"/>
    </source>
</evidence>
<dbReference type="Pfam" id="PF01418">
    <property type="entry name" value="HTH_6"/>
    <property type="match status" value="1"/>
</dbReference>
<sequence length="294" mass="31307">MNTKPQLPGFLGAVLSQSGARLTEADVRLIDVLLQDPLRAAMENGKDVSSRAGLHPAAAVRLAQRLGFAGYPEFRAFLQSNLVEGTGDFENGSARIAARLMRASESSALSLVLDSEIAALEQLRAAVTDDGIRTFAKAIRDGGRVFVLGRSHAATLAALIAMRLRRSGYDAVDLSAVTHQMSEHLVPLSAGDVVWLLAFRRPSPVVLEVLRLARRRGATVLALTDVGGTRLDPAPDHLIAASRGGPGDSQSLVVPMTIANAVILDLAAIDDGKSFKALEDFRAFRNELPAMIGR</sequence>
<dbReference type="InterPro" id="IPR001347">
    <property type="entry name" value="SIS_dom"/>
</dbReference>
<gene>
    <name evidence="6" type="ORF">KL86PLE_40145</name>
</gene>
<dbReference type="CDD" id="cd05013">
    <property type="entry name" value="SIS_RpiR"/>
    <property type="match status" value="1"/>
</dbReference>
<evidence type="ECO:0000259" key="4">
    <source>
        <dbReference type="PROSITE" id="PS51071"/>
    </source>
</evidence>
<dbReference type="Pfam" id="PF01380">
    <property type="entry name" value="SIS"/>
    <property type="match status" value="1"/>
</dbReference>
<dbReference type="EMBL" id="FMJD01000008">
    <property type="protein sequence ID" value="SCM76340.1"/>
    <property type="molecule type" value="Genomic_DNA"/>
</dbReference>
<dbReference type="InterPro" id="IPR000281">
    <property type="entry name" value="HTH_RpiR"/>
</dbReference>
<keyword evidence="1" id="KW-0805">Transcription regulation</keyword>
<keyword evidence="3" id="KW-0804">Transcription</keyword>
<dbReference type="InterPro" id="IPR036388">
    <property type="entry name" value="WH-like_DNA-bd_sf"/>
</dbReference>
<evidence type="ECO:0000259" key="5">
    <source>
        <dbReference type="PROSITE" id="PS51464"/>
    </source>
</evidence>
<reference evidence="6" key="1">
    <citation type="submission" date="2016-08" db="EMBL/GenBank/DDBJ databases">
        <authorList>
            <person name="Seilhamer J.J."/>
        </authorList>
    </citation>
    <scope>NUCLEOTIDE SEQUENCE</scope>
    <source>
        <strain evidence="6">86</strain>
    </source>
</reference>
<evidence type="ECO:0000256" key="3">
    <source>
        <dbReference type="ARBA" id="ARBA00023163"/>
    </source>
</evidence>
<name>A0A212LFT8_9HYPH</name>
<dbReference type="InterPro" id="IPR046348">
    <property type="entry name" value="SIS_dom_sf"/>
</dbReference>
<protein>
    <submittedName>
        <fullName evidence="6">RpiR family transcriptional regulator</fullName>
    </submittedName>
</protein>
<dbReference type="SUPFAM" id="SSF46689">
    <property type="entry name" value="Homeodomain-like"/>
    <property type="match status" value="1"/>
</dbReference>
<dbReference type="PROSITE" id="PS51071">
    <property type="entry name" value="HTH_RPIR"/>
    <property type="match status" value="1"/>
</dbReference>
<keyword evidence="2" id="KW-0238">DNA-binding</keyword>
<dbReference type="AlphaFoldDB" id="A0A212LFT8"/>
<dbReference type="GO" id="GO:0003700">
    <property type="term" value="F:DNA-binding transcription factor activity"/>
    <property type="evidence" value="ECO:0007669"/>
    <property type="project" value="InterPro"/>
</dbReference>
<dbReference type="Gene3D" id="1.10.10.10">
    <property type="entry name" value="Winged helix-like DNA-binding domain superfamily/Winged helix DNA-binding domain"/>
    <property type="match status" value="1"/>
</dbReference>
<evidence type="ECO:0000256" key="2">
    <source>
        <dbReference type="ARBA" id="ARBA00023125"/>
    </source>
</evidence>
<evidence type="ECO:0000256" key="1">
    <source>
        <dbReference type="ARBA" id="ARBA00023015"/>
    </source>
</evidence>
<feature type="domain" description="HTH rpiR-type" evidence="4">
    <location>
        <begin position="9"/>
        <end position="85"/>
    </location>
</feature>
<dbReference type="GO" id="GO:0097367">
    <property type="term" value="F:carbohydrate derivative binding"/>
    <property type="evidence" value="ECO:0007669"/>
    <property type="project" value="InterPro"/>
</dbReference>